<gene>
    <name evidence="3" type="ORF">H6A20_03260</name>
</gene>
<dbReference type="Gene3D" id="1.10.443.10">
    <property type="entry name" value="Intergrase catalytic core"/>
    <property type="match status" value="1"/>
</dbReference>
<name>A0A938XBL3_9CLOT</name>
<dbReference type="PANTHER" id="PTHR30349:SF81">
    <property type="entry name" value="TYROSINE RECOMBINASE XERC"/>
    <property type="match status" value="1"/>
</dbReference>
<evidence type="ECO:0000259" key="2">
    <source>
        <dbReference type="PROSITE" id="PS51898"/>
    </source>
</evidence>
<reference evidence="3" key="1">
    <citation type="submission" date="2020-08" db="EMBL/GenBank/DDBJ databases">
        <authorList>
            <person name="Cejkova D."/>
            <person name="Kubasova T."/>
            <person name="Jahodarova E."/>
            <person name="Rychlik I."/>
        </authorList>
    </citation>
    <scope>NUCLEOTIDE SEQUENCE</scope>
    <source>
        <strain evidence="3">An582</strain>
    </source>
</reference>
<sequence length="304" mass="34512">MAADHLSEKMKNVIWPEFRAHFRSAASAASYWSDLCEFAQITGADLTQAREQDVQAYYRIMTERCEGGEIQQGTLAKKFRELHSLADFMCRRTDAYGLPSSFQDLFYPYLPGLAGQDRYADVAPVEEIDRLLEAAQGDRQAYTVITLLYRVGLSSTEICALKREDIGLYENGAYLAPEGRQEGVYVPEDALQVLESYLEGAGEHPTLFYNRRGDPLNPMYISRMLRRYSELAGIPPCSARKLRSACAYNLFSYEAGARQVAAHMGITKTHVNRYRKKAYKEQLSRAAGRLVRIRVEDPFGREEL</sequence>
<evidence type="ECO:0000313" key="4">
    <source>
        <dbReference type="Proteomes" id="UP000705508"/>
    </source>
</evidence>
<dbReference type="InterPro" id="IPR013762">
    <property type="entry name" value="Integrase-like_cat_sf"/>
</dbReference>
<comment type="caution">
    <text evidence="3">The sequence shown here is derived from an EMBL/GenBank/DDBJ whole genome shotgun (WGS) entry which is preliminary data.</text>
</comment>
<feature type="domain" description="Tyr recombinase" evidence="2">
    <location>
        <begin position="118"/>
        <end position="288"/>
    </location>
</feature>
<dbReference type="GO" id="GO:0003677">
    <property type="term" value="F:DNA binding"/>
    <property type="evidence" value="ECO:0007669"/>
    <property type="project" value="InterPro"/>
</dbReference>
<evidence type="ECO:0000313" key="3">
    <source>
        <dbReference type="EMBL" id="MBM6947683.1"/>
    </source>
</evidence>
<dbReference type="Proteomes" id="UP000705508">
    <property type="component" value="Unassembled WGS sequence"/>
</dbReference>
<dbReference type="InterPro" id="IPR011010">
    <property type="entry name" value="DNA_brk_join_enz"/>
</dbReference>
<proteinExistence type="predicted"/>
<dbReference type="PANTHER" id="PTHR30349">
    <property type="entry name" value="PHAGE INTEGRASE-RELATED"/>
    <property type="match status" value="1"/>
</dbReference>
<dbReference type="SUPFAM" id="SSF56349">
    <property type="entry name" value="DNA breaking-rejoining enzymes"/>
    <property type="match status" value="1"/>
</dbReference>
<dbReference type="CDD" id="cd00397">
    <property type="entry name" value="DNA_BRE_C"/>
    <property type="match status" value="1"/>
</dbReference>
<dbReference type="EMBL" id="JACJKS010000003">
    <property type="protein sequence ID" value="MBM6947683.1"/>
    <property type="molecule type" value="Genomic_DNA"/>
</dbReference>
<dbReference type="InterPro" id="IPR050090">
    <property type="entry name" value="Tyrosine_recombinase_XerCD"/>
</dbReference>
<keyword evidence="1" id="KW-0233">DNA recombination</keyword>
<dbReference type="InterPro" id="IPR002104">
    <property type="entry name" value="Integrase_catalytic"/>
</dbReference>
<dbReference type="PROSITE" id="PS51898">
    <property type="entry name" value="TYR_RECOMBINASE"/>
    <property type="match status" value="1"/>
</dbReference>
<dbReference type="AlphaFoldDB" id="A0A938XBL3"/>
<accession>A0A938XBL3</accession>
<organism evidence="3 4">
    <name type="scientific">Mordavella massiliensis</name>
    <dbReference type="NCBI Taxonomy" id="1871024"/>
    <lineage>
        <taxon>Bacteria</taxon>
        <taxon>Bacillati</taxon>
        <taxon>Bacillota</taxon>
        <taxon>Clostridia</taxon>
        <taxon>Eubacteriales</taxon>
        <taxon>Clostridiaceae</taxon>
        <taxon>Mordavella</taxon>
    </lineage>
</organism>
<dbReference type="GO" id="GO:0015074">
    <property type="term" value="P:DNA integration"/>
    <property type="evidence" value="ECO:0007669"/>
    <property type="project" value="InterPro"/>
</dbReference>
<dbReference type="GO" id="GO:0006310">
    <property type="term" value="P:DNA recombination"/>
    <property type="evidence" value="ECO:0007669"/>
    <property type="project" value="UniProtKB-KW"/>
</dbReference>
<evidence type="ECO:0000256" key="1">
    <source>
        <dbReference type="ARBA" id="ARBA00023172"/>
    </source>
</evidence>
<protein>
    <submittedName>
        <fullName evidence="3">Tyrosine-type recombinase/integrase</fullName>
    </submittedName>
</protein>
<reference evidence="3" key="2">
    <citation type="journal article" date="2021" name="Sci. Rep.">
        <title>The distribution of antibiotic resistance genes in chicken gut microbiota commensals.</title>
        <authorList>
            <person name="Juricova H."/>
            <person name="Matiasovicova J."/>
            <person name="Kubasova T."/>
            <person name="Cejkova D."/>
            <person name="Rychlik I."/>
        </authorList>
    </citation>
    <scope>NUCLEOTIDE SEQUENCE</scope>
    <source>
        <strain evidence="3">An582</strain>
    </source>
</reference>
<dbReference type="Pfam" id="PF00589">
    <property type="entry name" value="Phage_integrase"/>
    <property type="match status" value="1"/>
</dbReference>
<dbReference type="RefSeq" id="WP_204905732.1">
    <property type="nucleotide sequence ID" value="NZ_JACJKS010000003.1"/>
</dbReference>